<dbReference type="RefSeq" id="WP_142530514.1">
    <property type="nucleotide sequence ID" value="NZ_CBCSJO010000012.1"/>
</dbReference>
<accession>A0A521FLW7</accession>
<dbReference type="SUPFAM" id="SSF48498">
    <property type="entry name" value="Tetracyclin repressor-like, C-terminal domain"/>
    <property type="match status" value="1"/>
</dbReference>
<dbReference type="SUPFAM" id="SSF46689">
    <property type="entry name" value="Homeodomain-like"/>
    <property type="match status" value="1"/>
</dbReference>
<dbReference type="InterPro" id="IPR001647">
    <property type="entry name" value="HTH_TetR"/>
</dbReference>
<evidence type="ECO:0000313" key="4">
    <source>
        <dbReference type="EMBL" id="SMO96461.1"/>
    </source>
</evidence>
<dbReference type="EMBL" id="FXTN01000013">
    <property type="protein sequence ID" value="SMO96461.1"/>
    <property type="molecule type" value="Genomic_DNA"/>
</dbReference>
<evidence type="ECO:0000259" key="3">
    <source>
        <dbReference type="PROSITE" id="PS50977"/>
    </source>
</evidence>
<feature type="DNA-binding region" description="H-T-H motif" evidence="2">
    <location>
        <begin position="35"/>
        <end position="54"/>
    </location>
</feature>
<dbReference type="GO" id="GO:0003677">
    <property type="term" value="F:DNA binding"/>
    <property type="evidence" value="ECO:0007669"/>
    <property type="project" value="UniProtKB-UniRule"/>
</dbReference>
<evidence type="ECO:0000256" key="2">
    <source>
        <dbReference type="PROSITE-ProRule" id="PRU00335"/>
    </source>
</evidence>
<organism evidence="4 5">
    <name type="scientific">Pedobacter westerhofensis</name>
    <dbReference type="NCBI Taxonomy" id="425512"/>
    <lineage>
        <taxon>Bacteria</taxon>
        <taxon>Pseudomonadati</taxon>
        <taxon>Bacteroidota</taxon>
        <taxon>Sphingobacteriia</taxon>
        <taxon>Sphingobacteriales</taxon>
        <taxon>Sphingobacteriaceae</taxon>
        <taxon>Pedobacter</taxon>
    </lineage>
</organism>
<keyword evidence="1 2" id="KW-0238">DNA-binding</keyword>
<protein>
    <submittedName>
        <fullName evidence="4">Transcriptional regulator, TetR family</fullName>
    </submittedName>
</protein>
<name>A0A521FLW7_9SPHI</name>
<evidence type="ECO:0000256" key="1">
    <source>
        <dbReference type="ARBA" id="ARBA00023125"/>
    </source>
</evidence>
<dbReference type="AlphaFoldDB" id="A0A521FLW7"/>
<evidence type="ECO:0000313" key="5">
    <source>
        <dbReference type="Proteomes" id="UP000320300"/>
    </source>
</evidence>
<sequence length="199" mass="22728">MSSKQRRERLKAEVHKSILVAAMSIIKNEGAEALSIRKIADIIEYSPTIIYAYFLNKEAVLIELARQGYTMLIEITQNRLALVSDPKERLEVMLSAYIQFALNENELYQLMYTTGSSVPNVEKSFPALASFMNLYREQMQLITGGTLLEDTFYSNYLVCVSFIHGLALINRYYKDIDPEMNNIVFKKAVKGIISTIEFS</sequence>
<dbReference type="Pfam" id="PF00440">
    <property type="entry name" value="TetR_N"/>
    <property type="match status" value="1"/>
</dbReference>
<dbReference type="InterPro" id="IPR050624">
    <property type="entry name" value="HTH-type_Tx_Regulator"/>
</dbReference>
<dbReference type="InterPro" id="IPR009057">
    <property type="entry name" value="Homeodomain-like_sf"/>
</dbReference>
<keyword evidence="5" id="KW-1185">Reference proteome</keyword>
<dbReference type="Proteomes" id="UP000320300">
    <property type="component" value="Unassembled WGS sequence"/>
</dbReference>
<gene>
    <name evidence="4" type="ORF">SAMN06265348_11386</name>
</gene>
<dbReference type="PANTHER" id="PTHR43479:SF11">
    <property type="entry name" value="ACREF_ENVCD OPERON REPRESSOR-RELATED"/>
    <property type="match status" value="1"/>
</dbReference>
<dbReference type="OrthoDB" id="594604at2"/>
<proteinExistence type="predicted"/>
<dbReference type="PROSITE" id="PS50977">
    <property type="entry name" value="HTH_TETR_2"/>
    <property type="match status" value="1"/>
</dbReference>
<feature type="domain" description="HTH tetR-type" evidence="3">
    <location>
        <begin position="12"/>
        <end position="72"/>
    </location>
</feature>
<dbReference type="Gene3D" id="1.10.357.10">
    <property type="entry name" value="Tetracycline Repressor, domain 2"/>
    <property type="match status" value="1"/>
</dbReference>
<dbReference type="PANTHER" id="PTHR43479">
    <property type="entry name" value="ACREF/ENVCD OPERON REPRESSOR-RELATED"/>
    <property type="match status" value="1"/>
</dbReference>
<reference evidence="4 5" key="1">
    <citation type="submission" date="2017-05" db="EMBL/GenBank/DDBJ databases">
        <authorList>
            <person name="Varghese N."/>
            <person name="Submissions S."/>
        </authorList>
    </citation>
    <scope>NUCLEOTIDE SEQUENCE [LARGE SCALE GENOMIC DNA]</scope>
    <source>
        <strain evidence="4 5">DSM 19036</strain>
    </source>
</reference>
<dbReference type="InterPro" id="IPR036271">
    <property type="entry name" value="Tet_transcr_reg_TetR-rel_C_sf"/>
</dbReference>